<evidence type="ECO:0000313" key="4">
    <source>
        <dbReference type="Proteomes" id="UP000321197"/>
    </source>
</evidence>
<dbReference type="InterPro" id="IPR035940">
    <property type="entry name" value="CAP_sf"/>
</dbReference>
<name>A0A511R467_9DEIN</name>
<dbReference type="Pfam" id="PF00188">
    <property type="entry name" value="CAP"/>
    <property type="match status" value="1"/>
</dbReference>
<dbReference type="Proteomes" id="UP000321197">
    <property type="component" value="Unassembled WGS sequence"/>
</dbReference>
<organism evidence="3 4">
    <name type="scientific">Meiothermus hypogaeus NBRC 106114</name>
    <dbReference type="NCBI Taxonomy" id="1227553"/>
    <lineage>
        <taxon>Bacteria</taxon>
        <taxon>Thermotogati</taxon>
        <taxon>Deinococcota</taxon>
        <taxon>Deinococci</taxon>
        <taxon>Thermales</taxon>
        <taxon>Thermaceae</taxon>
        <taxon>Meiothermus</taxon>
    </lineage>
</organism>
<accession>A0A511R467</accession>
<dbReference type="EMBL" id="BJXL01000097">
    <property type="protein sequence ID" value="GEM84394.1"/>
    <property type="molecule type" value="Genomic_DNA"/>
</dbReference>
<evidence type="ECO:0000313" key="3">
    <source>
        <dbReference type="EMBL" id="GEM84394.1"/>
    </source>
</evidence>
<dbReference type="Gene3D" id="3.40.33.10">
    <property type="entry name" value="CAP"/>
    <property type="match status" value="1"/>
</dbReference>
<feature type="chain" id="PRO_5022155056" description="SCP domain-containing protein" evidence="1">
    <location>
        <begin position="25"/>
        <end position="165"/>
    </location>
</feature>
<protein>
    <recommendedName>
        <fullName evidence="2">SCP domain-containing protein</fullName>
    </recommendedName>
</protein>
<dbReference type="SUPFAM" id="SSF55797">
    <property type="entry name" value="PR-1-like"/>
    <property type="match status" value="1"/>
</dbReference>
<dbReference type="CDD" id="cd05379">
    <property type="entry name" value="CAP_bacterial"/>
    <property type="match status" value="1"/>
</dbReference>
<dbReference type="PANTHER" id="PTHR31157:SF1">
    <property type="entry name" value="SCP DOMAIN-CONTAINING PROTEIN"/>
    <property type="match status" value="1"/>
</dbReference>
<comment type="caution">
    <text evidence="3">The sequence shown here is derived from an EMBL/GenBank/DDBJ whole genome shotgun (WGS) entry which is preliminary data.</text>
</comment>
<feature type="domain" description="SCP" evidence="2">
    <location>
        <begin position="34"/>
        <end position="153"/>
    </location>
</feature>
<feature type="signal peptide" evidence="1">
    <location>
        <begin position="1"/>
        <end position="24"/>
    </location>
</feature>
<sequence>MAMRWLLSIAVTLLAACSSSPRLEYTPPDFQTALNAVNAARDAARTCTHGSNTQSYAAAPALSWNGLLGEVARQRAKYIQQTGEFSHQEGSSSTFAVVTRSQQNGYRFKEIRENLAQGFSTATEAVDAWLNSTQGHCNTLMAANLRDMGMVKAGDYWVLVAAEPQ</sequence>
<proteinExistence type="predicted"/>
<dbReference type="PROSITE" id="PS51257">
    <property type="entry name" value="PROKAR_LIPOPROTEIN"/>
    <property type="match status" value="1"/>
</dbReference>
<keyword evidence="1" id="KW-0732">Signal</keyword>
<dbReference type="AlphaFoldDB" id="A0A511R467"/>
<evidence type="ECO:0000256" key="1">
    <source>
        <dbReference type="SAM" id="SignalP"/>
    </source>
</evidence>
<dbReference type="InterPro" id="IPR014044">
    <property type="entry name" value="CAP_dom"/>
</dbReference>
<reference evidence="3 4" key="1">
    <citation type="submission" date="2019-07" db="EMBL/GenBank/DDBJ databases">
        <title>Whole genome shotgun sequence of Meiothermus hypogaeus NBRC 106114.</title>
        <authorList>
            <person name="Hosoyama A."/>
            <person name="Uohara A."/>
            <person name="Ohji S."/>
            <person name="Ichikawa N."/>
        </authorList>
    </citation>
    <scope>NUCLEOTIDE SEQUENCE [LARGE SCALE GENOMIC DNA]</scope>
    <source>
        <strain evidence="3 4">NBRC 106114</strain>
    </source>
</reference>
<dbReference type="PANTHER" id="PTHR31157">
    <property type="entry name" value="SCP DOMAIN-CONTAINING PROTEIN"/>
    <property type="match status" value="1"/>
</dbReference>
<evidence type="ECO:0000259" key="2">
    <source>
        <dbReference type="Pfam" id="PF00188"/>
    </source>
</evidence>
<gene>
    <name evidence="3" type="ORF">MHY01S_25600</name>
</gene>